<dbReference type="PROSITE" id="PS51194">
    <property type="entry name" value="HELICASE_CTER"/>
    <property type="match status" value="1"/>
</dbReference>
<keyword evidence="1" id="KW-0547">Nucleotide-binding</keyword>
<dbReference type="InterPro" id="IPR027417">
    <property type="entry name" value="P-loop_NTPase"/>
</dbReference>
<dbReference type="GO" id="GO:0043590">
    <property type="term" value="C:bacterial nucleoid"/>
    <property type="evidence" value="ECO:0007669"/>
    <property type="project" value="TreeGrafter"/>
</dbReference>
<keyword evidence="3 9" id="KW-0347">Helicase</keyword>
<evidence type="ECO:0000259" key="8">
    <source>
        <dbReference type="PROSITE" id="PS51194"/>
    </source>
</evidence>
<keyword evidence="10" id="KW-1185">Reference proteome</keyword>
<sequence length="493" mass="56245">MELEHALKKYTGYTSFREGQEEIIRDLVSGRDVVAMLPTGGGKSLCYQLPAYLLKGAAVIISPLLALMEDQVAQLKMNGEKNVIALNSFLDYEEKQKALSRLSDYRFIFLSPESLNSAAVIKALKQIRVGLLAVDEAHCISQWGHDFRPDYSLIGEARQMMNEAPCLALTATATSDVVSDIKESLHIPDAAQHLHSVNRPNIAMFVKEVSGLEEKLGQLSYYVRSLKGPGLIYCSGRQWTEKLSAFLKEKGVSRTAYYHGGMEKEQRMLIQQQYLNGQLDLVCCTSAFGMGVNKQDIRYVIHFHLAARMDAYLQEIGRAGRDGMPAAAITLYDREDIQLPLFMIEKEFPAEDELKAFLSAEEDSLSPRLVIEETHERFILHHLRFLDDLTREEKEEAIRRKINERQQNKTEKLMNMIKWYSTDVCKRTGILNYFGEGTLRPDFDKYCCSSCGADESFYFESSHTDQHKHDQENHWRSELGRMFKVSEPIVQKP</sequence>
<dbReference type="Proteomes" id="UP000434639">
    <property type="component" value="Unassembled WGS sequence"/>
</dbReference>
<dbReference type="NCBIfam" id="TIGR00614">
    <property type="entry name" value="recQ_fam"/>
    <property type="match status" value="1"/>
</dbReference>
<dbReference type="PROSITE" id="PS51192">
    <property type="entry name" value="HELICASE_ATP_BIND_1"/>
    <property type="match status" value="1"/>
</dbReference>
<dbReference type="PANTHER" id="PTHR13710">
    <property type="entry name" value="DNA HELICASE RECQ FAMILY MEMBER"/>
    <property type="match status" value="1"/>
</dbReference>
<evidence type="ECO:0000259" key="7">
    <source>
        <dbReference type="PROSITE" id="PS51192"/>
    </source>
</evidence>
<dbReference type="PANTHER" id="PTHR13710:SF84">
    <property type="entry name" value="ATP-DEPENDENT DNA HELICASE RECS-RELATED"/>
    <property type="match status" value="1"/>
</dbReference>
<dbReference type="SMART" id="SM00490">
    <property type="entry name" value="HELICc"/>
    <property type="match status" value="1"/>
</dbReference>
<dbReference type="InterPro" id="IPR001650">
    <property type="entry name" value="Helicase_C-like"/>
</dbReference>
<evidence type="ECO:0000256" key="4">
    <source>
        <dbReference type="ARBA" id="ARBA00022840"/>
    </source>
</evidence>
<dbReference type="Pfam" id="PF00270">
    <property type="entry name" value="DEAD"/>
    <property type="match status" value="1"/>
</dbReference>
<dbReference type="AlphaFoldDB" id="A0A7X2S1W7"/>
<dbReference type="InterPro" id="IPR004589">
    <property type="entry name" value="DNA_helicase_ATP-dep_RecQ"/>
</dbReference>
<comment type="caution">
    <text evidence="9">The sequence shown here is derived from an EMBL/GenBank/DDBJ whole genome shotgun (WGS) entry which is preliminary data.</text>
</comment>
<dbReference type="CDD" id="cd17920">
    <property type="entry name" value="DEXHc_RecQ"/>
    <property type="match status" value="1"/>
</dbReference>
<dbReference type="Pfam" id="PF00271">
    <property type="entry name" value="Helicase_C"/>
    <property type="match status" value="1"/>
</dbReference>
<dbReference type="SMART" id="SM00487">
    <property type="entry name" value="DEXDc"/>
    <property type="match status" value="1"/>
</dbReference>
<dbReference type="InterPro" id="IPR014001">
    <property type="entry name" value="Helicase_ATP-bd"/>
</dbReference>
<feature type="domain" description="Helicase C-terminal" evidence="8">
    <location>
        <begin position="215"/>
        <end position="371"/>
    </location>
</feature>
<evidence type="ECO:0000256" key="2">
    <source>
        <dbReference type="ARBA" id="ARBA00022801"/>
    </source>
</evidence>
<dbReference type="GO" id="GO:0016787">
    <property type="term" value="F:hydrolase activity"/>
    <property type="evidence" value="ECO:0007669"/>
    <property type="project" value="UniProtKB-KW"/>
</dbReference>
<dbReference type="GO" id="GO:0003676">
    <property type="term" value="F:nucleic acid binding"/>
    <property type="evidence" value="ECO:0007669"/>
    <property type="project" value="InterPro"/>
</dbReference>
<organism evidence="9 10">
    <name type="scientific">Metabacillus mangrovi</name>
    <dbReference type="NCBI Taxonomy" id="1491830"/>
    <lineage>
        <taxon>Bacteria</taxon>
        <taxon>Bacillati</taxon>
        <taxon>Bacillota</taxon>
        <taxon>Bacilli</taxon>
        <taxon>Bacillales</taxon>
        <taxon>Bacillaceae</taxon>
        <taxon>Metabacillus</taxon>
    </lineage>
</organism>
<dbReference type="GO" id="GO:0043138">
    <property type="term" value="F:3'-5' DNA helicase activity"/>
    <property type="evidence" value="ECO:0007669"/>
    <property type="project" value="TreeGrafter"/>
</dbReference>
<dbReference type="EMBL" id="WMIB01000001">
    <property type="protein sequence ID" value="MTH52209.1"/>
    <property type="molecule type" value="Genomic_DNA"/>
</dbReference>
<evidence type="ECO:0000256" key="5">
    <source>
        <dbReference type="ARBA" id="ARBA00044535"/>
    </source>
</evidence>
<dbReference type="FunFam" id="3.40.50.300:FF:001389">
    <property type="entry name" value="ATP-dependent DNA helicase RecQ"/>
    <property type="match status" value="1"/>
</dbReference>
<accession>A0A7X2S1W7</accession>
<dbReference type="SUPFAM" id="SSF52540">
    <property type="entry name" value="P-loop containing nucleoside triphosphate hydrolases"/>
    <property type="match status" value="1"/>
</dbReference>
<dbReference type="GO" id="GO:0006281">
    <property type="term" value="P:DNA repair"/>
    <property type="evidence" value="ECO:0007669"/>
    <property type="project" value="TreeGrafter"/>
</dbReference>
<evidence type="ECO:0000256" key="1">
    <source>
        <dbReference type="ARBA" id="ARBA00022741"/>
    </source>
</evidence>
<dbReference type="GO" id="GO:0006310">
    <property type="term" value="P:DNA recombination"/>
    <property type="evidence" value="ECO:0007669"/>
    <property type="project" value="InterPro"/>
</dbReference>
<gene>
    <name evidence="9" type="ORF">GKZ89_02235</name>
</gene>
<evidence type="ECO:0000313" key="9">
    <source>
        <dbReference type="EMBL" id="MTH52209.1"/>
    </source>
</evidence>
<keyword evidence="2 9" id="KW-0378">Hydrolase</keyword>
<protein>
    <recommendedName>
        <fullName evidence="5">ATP-dependent DNA helicase RecQ</fullName>
    </recommendedName>
    <alternativeName>
        <fullName evidence="6">DNA 3'-5' helicase RecQ</fullName>
    </alternativeName>
</protein>
<name>A0A7X2S1W7_9BACI</name>
<evidence type="ECO:0000256" key="3">
    <source>
        <dbReference type="ARBA" id="ARBA00022806"/>
    </source>
</evidence>
<keyword evidence="4" id="KW-0067">ATP-binding</keyword>
<dbReference type="GO" id="GO:0030894">
    <property type="term" value="C:replisome"/>
    <property type="evidence" value="ECO:0007669"/>
    <property type="project" value="TreeGrafter"/>
</dbReference>
<dbReference type="OrthoDB" id="9763310at2"/>
<dbReference type="InterPro" id="IPR011545">
    <property type="entry name" value="DEAD/DEAH_box_helicase_dom"/>
</dbReference>
<feature type="domain" description="Helicase ATP-binding" evidence="7">
    <location>
        <begin position="24"/>
        <end position="191"/>
    </location>
</feature>
<dbReference type="Pfam" id="PF16124">
    <property type="entry name" value="RecQ_Zn_bind"/>
    <property type="match status" value="1"/>
</dbReference>
<evidence type="ECO:0000256" key="6">
    <source>
        <dbReference type="ARBA" id="ARBA00044550"/>
    </source>
</evidence>
<dbReference type="GO" id="GO:0005737">
    <property type="term" value="C:cytoplasm"/>
    <property type="evidence" value="ECO:0007669"/>
    <property type="project" value="TreeGrafter"/>
</dbReference>
<evidence type="ECO:0000313" key="10">
    <source>
        <dbReference type="Proteomes" id="UP000434639"/>
    </source>
</evidence>
<dbReference type="InterPro" id="IPR032284">
    <property type="entry name" value="RecQ_Zn-bd"/>
</dbReference>
<reference evidence="9 10" key="1">
    <citation type="journal article" date="2017" name="Int. J. Syst. Evol. Microbiol.">
        <title>Bacillus mangrovi sp. nov., isolated from a sediment sample from a mangrove forest.</title>
        <authorList>
            <person name="Gupta V."/>
            <person name="Singh P.K."/>
            <person name="Korpole S."/>
            <person name="Tanuku N.R.S."/>
            <person name="Pinnaka A.K."/>
        </authorList>
    </citation>
    <scope>NUCLEOTIDE SEQUENCE [LARGE SCALE GENOMIC DNA]</scope>
    <source>
        <strain evidence="9 10">KCTC 33872</strain>
    </source>
</reference>
<dbReference type="GO" id="GO:0005524">
    <property type="term" value="F:ATP binding"/>
    <property type="evidence" value="ECO:0007669"/>
    <property type="project" value="UniProtKB-KW"/>
</dbReference>
<dbReference type="Gene3D" id="3.40.50.300">
    <property type="entry name" value="P-loop containing nucleotide triphosphate hydrolases"/>
    <property type="match status" value="2"/>
</dbReference>
<dbReference type="RefSeq" id="WP_155110733.1">
    <property type="nucleotide sequence ID" value="NZ_WMIB01000001.1"/>
</dbReference>
<proteinExistence type="predicted"/>
<dbReference type="GO" id="GO:0009378">
    <property type="term" value="F:four-way junction helicase activity"/>
    <property type="evidence" value="ECO:0007669"/>
    <property type="project" value="TreeGrafter"/>
</dbReference>